<evidence type="ECO:0008006" key="15">
    <source>
        <dbReference type="Google" id="ProtNLM"/>
    </source>
</evidence>
<evidence type="ECO:0000256" key="5">
    <source>
        <dbReference type="ARBA" id="ARBA00022829"/>
    </source>
</evidence>
<keyword evidence="3" id="KW-0158">Chromosome</keyword>
<keyword evidence="8" id="KW-0137">Centromere</keyword>
<feature type="compositionally biased region" description="Basic residues" evidence="10">
    <location>
        <begin position="662"/>
        <end position="672"/>
    </location>
</feature>
<dbReference type="RefSeq" id="XP_008083570.1">
    <property type="nucleotide sequence ID" value="XM_008085379.1"/>
</dbReference>
<sequence>MARLNEVPASASTESLESLKRKFMRQNRDIARTNSSQSLRIRNLENEVSKLLADNLALRGQILHLQCELDNGNAQRTAAYAIHIKSELEAKLQEIGTLLGGLGEAPKTVNRSLKQGKLARASLGTSPEAKNWKNMCTLSEAMAAQEGRLPPILENKQYPRKTLEQQELKELISNSETTPENTESPDIGPPPISQFVDEDPVKIDLPRRQQPVSLENEDDAGPAFSFNLEQRRKRRESGGISEQSEEDNHKASTEPAPEVKESLKAGAKRKLSVREDDDNINVTACVGSSSDGFKFSRAVSDQKINDTNASQSAVTKSKTIRELAVARGVSREKRSTTPVNSTRKVLGPKSVNNSPKKATRGPVKDEIKSAKANVQIPTIGKDNSREATQRAIVVEPKPERITDPIEVHLEPETPAAVDIFSPSSSQPSTARDAESRDTPPPPELKSGTEGIRPSRRARGAISYAEPSLRDKMRRPTKAFADAVDKDGKIVHAPTIKHEDGHGVSFTIKTEAEDEDAWKSMPSASRDTIENSPLRAKANQSDLLPSSITTHRKRRESILQQPPLNEGKTSSENAISALVAEQRKAKAFAREKALDHESPSLAASMENLSMNGSSGSSPNDLPASFLVNDAKTKSRPTRRQSYVPRDLTVNDDGDASDIETTKRRQVTISRRRQSHLDQQGSTIPNGERLSALKKSSSSQDMVNANLGDARSDRISARRRSMML</sequence>
<evidence type="ECO:0000313" key="13">
    <source>
        <dbReference type="EMBL" id="EPE29461.1"/>
    </source>
</evidence>
<dbReference type="InterPro" id="IPR011516">
    <property type="entry name" value="Shugoshin_N"/>
</dbReference>
<feature type="compositionally biased region" description="Polar residues" evidence="10">
    <location>
        <begin position="537"/>
        <end position="548"/>
    </location>
</feature>
<feature type="region of interest" description="Disordered" evidence="10">
    <location>
        <begin position="512"/>
        <end position="570"/>
    </location>
</feature>
<dbReference type="GeneID" id="19459679"/>
<keyword evidence="5" id="KW-0159">Chromosome partition</keyword>
<name>S3DBV7_GLAL2</name>
<feature type="compositionally biased region" description="Basic and acidic residues" evidence="10">
    <location>
        <begin position="396"/>
        <end position="411"/>
    </location>
</feature>
<evidence type="ECO:0000256" key="7">
    <source>
        <dbReference type="ARBA" id="ARBA00023306"/>
    </source>
</evidence>
<dbReference type="eggNOG" id="ENOG502SFX7">
    <property type="taxonomic scope" value="Eukaryota"/>
</dbReference>
<evidence type="ECO:0000256" key="10">
    <source>
        <dbReference type="SAM" id="MobiDB-lite"/>
    </source>
</evidence>
<dbReference type="GO" id="GO:0000779">
    <property type="term" value="C:condensed chromosome, centromeric region"/>
    <property type="evidence" value="ECO:0007669"/>
    <property type="project" value="UniProtKB-ARBA"/>
</dbReference>
<accession>S3DBV7</accession>
<organism evidence="13 14">
    <name type="scientific">Glarea lozoyensis (strain ATCC 20868 / MF5171)</name>
    <dbReference type="NCBI Taxonomy" id="1116229"/>
    <lineage>
        <taxon>Eukaryota</taxon>
        <taxon>Fungi</taxon>
        <taxon>Dikarya</taxon>
        <taxon>Ascomycota</taxon>
        <taxon>Pezizomycotina</taxon>
        <taxon>Leotiomycetes</taxon>
        <taxon>Helotiales</taxon>
        <taxon>Helotiaceae</taxon>
        <taxon>Glarea</taxon>
    </lineage>
</organism>
<keyword evidence="4" id="KW-0132">Cell division</keyword>
<feature type="compositionally biased region" description="Polar residues" evidence="10">
    <location>
        <begin position="692"/>
        <end position="701"/>
    </location>
</feature>
<dbReference type="InterPro" id="IPR011515">
    <property type="entry name" value="Shugoshin_C"/>
</dbReference>
<comment type="subcellular location">
    <subcellularLocation>
        <location evidence="1">Chromosome</location>
        <location evidence="1">Centromere</location>
    </subcellularLocation>
</comment>
<feature type="domain" description="Shugoshin C-terminal" evidence="11">
    <location>
        <begin position="452"/>
        <end position="474"/>
    </location>
</feature>
<dbReference type="Pfam" id="PF07558">
    <property type="entry name" value="Shugoshin_N"/>
    <property type="match status" value="1"/>
</dbReference>
<feature type="compositionally biased region" description="Basic and acidic residues" evidence="10">
    <location>
        <begin position="246"/>
        <end position="263"/>
    </location>
</feature>
<feature type="compositionally biased region" description="Polar residues" evidence="10">
    <location>
        <begin position="557"/>
        <end position="570"/>
    </location>
</feature>
<proteinExistence type="inferred from homology"/>
<dbReference type="GO" id="GO:0005634">
    <property type="term" value="C:nucleus"/>
    <property type="evidence" value="ECO:0007669"/>
    <property type="project" value="InterPro"/>
</dbReference>
<dbReference type="Pfam" id="PF07557">
    <property type="entry name" value="Shugoshin_C"/>
    <property type="match status" value="1"/>
</dbReference>
<dbReference type="KEGG" id="glz:GLAREA_00621"/>
<dbReference type="GO" id="GO:0045132">
    <property type="term" value="P:meiotic chromosome segregation"/>
    <property type="evidence" value="ECO:0007669"/>
    <property type="project" value="InterPro"/>
</dbReference>
<keyword evidence="14" id="KW-1185">Reference proteome</keyword>
<dbReference type="STRING" id="1116229.S3DBV7"/>
<keyword evidence="6 9" id="KW-0175">Coiled coil</keyword>
<evidence type="ECO:0000256" key="6">
    <source>
        <dbReference type="ARBA" id="ARBA00023054"/>
    </source>
</evidence>
<feature type="region of interest" description="Disordered" evidence="10">
    <location>
        <begin position="327"/>
        <end position="475"/>
    </location>
</feature>
<dbReference type="GO" id="GO:0051301">
    <property type="term" value="P:cell division"/>
    <property type="evidence" value="ECO:0007669"/>
    <property type="project" value="UniProtKB-KW"/>
</dbReference>
<dbReference type="EMBL" id="KE145367">
    <property type="protein sequence ID" value="EPE29461.1"/>
    <property type="molecule type" value="Genomic_DNA"/>
</dbReference>
<dbReference type="OrthoDB" id="5394106at2759"/>
<evidence type="ECO:0000256" key="3">
    <source>
        <dbReference type="ARBA" id="ARBA00022454"/>
    </source>
</evidence>
<keyword evidence="7" id="KW-0131">Cell cycle</keyword>
<evidence type="ECO:0000313" key="14">
    <source>
        <dbReference type="Proteomes" id="UP000016922"/>
    </source>
</evidence>
<feature type="region of interest" description="Disordered" evidence="10">
    <location>
        <begin position="605"/>
        <end position="722"/>
    </location>
</feature>
<evidence type="ECO:0000256" key="2">
    <source>
        <dbReference type="ARBA" id="ARBA00010845"/>
    </source>
</evidence>
<evidence type="ECO:0000256" key="8">
    <source>
        <dbReference type="ARBA" id="ARBA00023328"/>
    </source>
</evidence>
<feature type="domain" description="Shugoshin N-terminal coiled-coil" evidence="12">
    <location>
        <begin position="19"/>
        <end position="63"/>
    </location>
</feature>
<feature type="compositionally biased region" description="Polar residues" evidence="10">
    <location>
        <begin position="605"/>
        <end position="618"/>
    </location>
</feature>
<evidence type="ECO:0000259" key="11">
    <source>
        <dbReference type="Pfam" id="PF07557"/>
    </source>
</evidence>
<dbReference type="Proteomes" id="UP000016922">
    <property type="component" value="Unassembled WGS sequence"/>
</dbReference>
<protein>
    <recommendedName>
        <fullName evidence="15">Shugoshin</fullName>
    </recommendedName>
</protein>
<evidence type="ECO:0000256" key="1">
    <source>
        <dbReference type="ARBA" id="ARBA00004584"/>
    </source>
</evidence>
<evidence type="ECO:0000259" key="12">
    <source>
        <dbReference type="Pfam" id="PF07558"/>
    </source>
</evidence>
<feature type="compositionally biased region" description="Polar residues" evidence="10">
    <location>
        <begin position="173"/>
        <end position="184"/>
    </location>
</feature>
<gene>
    <name evidence="13" type="ORF">GLAREA_00621</name>
</gene>
<dbReference type="AlphaFoldDB" id="S3DBV7"/>
<reference evidence="13 14" key="1">
    <citation type="journal article" date="2013" name="BMC Genomics">
        <title>Genomics-driven discovery of the pneumocandin biosynthetic gene cluster in the fungus Glarea lozoyensis.</title>
        <authorList>
            <person name="Chen L."/>
            <person name="Yue Q."/>
            <person name="Zhang X."/>
            <person name="Xiang M."/>
            <person name="Wang C."/>
            <person name="Li S."/>
            <person name="Che Y."/>
            <person name="Ortiz-Lopez F.J."/>
            <person name="Bills G.F."/>
            <person name="Liu X."/>
            <person name="An Z."/>
        </authorList>
    </citation>
    <scope>NUCLEOTIDE SEQUENCE [LARGE SCALE GENOMIC DNA]</scope>
    <source>
        <strain evidence="14">ATCC 20868 / MF5171</strain>
    </source>
</reference>
<dbReference type="HOGENOM" id="CLU_013723_1_0_1"/>
<dbReference type="OMA" id="ENECACM"/>
<evidence type="ECO:0000256" key="9">
    <source>
        <dbReference type="SAM" id="Coils"/>
    </source>
</evidence>
<feature type="region of interest" description="Disordered" evidence="10">
    <location>
        <begin position="173"/>
        <end position="272"/>
    </location>
</feature>
<feature type="coiled-coil region" evidence="9">
    <location>
        <begin position="34"/>
        <end position="61"/>
    </location>
</feature>
<comment type="similarity">
    <text evidence="2">Belongs to the shugoshin family.</text>
</comment>
<evidence type="ECO:0000256" key="4">
    <source>
        <dbReference type="ARBA" id="ARBA00022618"/>
    </source>
</evidence>